<gene>
    <name evidence="1" type="ORF">ANCDUO_02730</name>
</gene>
<evidence type="ECO:0000313" key="2">
    <source>
        <dbReference type="Proteomes" id="UP000054047"/>
    </source>
</evidence>
<sequence>MIARTERDLELICEGLQLMADKRGQLQKVEAVIDLVQAELGPVDVLINNAGTSVQVRDADAYAKSSKTRWAGHVMHPNMNRWTRAVSERTPWNVKARRGGHRPDCQTSS</sequence>
<name>A0A0C2HBS0_9BILA</name>
<protein>
    <submittedName>
        <fullName evidence="1">Uncharacterized protein</fullName>
    </submittedName>
</protein>
<dbReference type="SUPFAM" id="SSF51735">
    <property type="entry name" value="NAD(P)-binding Rossmann-fold domains"/>
    <property type="match status" value="1"/>
</dbReference>
<organism evidence="1 2">
    <name type="scientific">Ancylostoma duodenale</name>
    <dbReference type="NCBI Taxonomy" id="51022"/>
    <lineage>
        <taxon>Eukaryota</taxon>
        <taxon>Metazoa</taxon>
        <taxon>Ecdysozoa</taxon>
        <taxon>Nematoda</taxon>
        <taxon>Chromadorea</taxon>
        <taxon>Rhabditida</taxon>
        <taxon>Rhabditina</taxon>
        <taxon>Rhabditomorpha</taxon>
        <taxon>Strongyloidea</taxon>
        <taxon>Ancylostomatidae</taxon>
        <taxon>Ancylostomatinae</taxon>
        <taxon>Ancylostoma</taxon>
    </lineage>
</organism>
<proteinExistence type="predicted"/>
<keyword evidence="2" id="KW-1185">Reference proteome</keyword>
<accession>A0A0C2HBS0</accession>
<dbReference type="Gene3D" id="3.40.50.720">
    <property type="entry name" value="NAD(P)-binding Rossmann-like Domain"/>
    <property type="match status" value="1"/>
</dbReference>
<evidence type="ECO:0000313" key="1">
    <source>
        <dbReference type="EMBL" id="KIH66941.1"/>
    </source>
</evidence>
<dbReference type="AlphaFoldDB" id="A0A0C2HBS0"/>
<dbReference type="InterPro" id="IPR036291">
    <property type="entry name" value="NAD(P)-bd_dom_sf"/>
</dbReference>
<dbReference type="Proteomes" id="UP000054047">
    <property type="component" value="Unassembled WGS sequence"/>
</dbReference>
<dbReference type="EMBL" id="KN726902">
    <property type="protein sequence ID" value="KIH66941.1"/>
    <property type="molecule type" value="Genomic_DNA"/>
</dbReference>
<dbReference type="OrthoDB" id="37659at2759"/>
<reference evidence="1 2" key="1">
    <citation type="submission" date="2013-12" db="EMBL/GenBank/DDBJ databases">
        <title>Draft genome of the parsitic nematode Ancylostoma duodenale.</title>
        <authorList>
            <person name="Mitreva M."/>
        </authorList>
    </citation>
    <scope>NUCLEOTIDE SEQUENCE [LARGE SCALE GENOMIC DNA]</scope>
    <source>
        <strain evidence="1 2">Zhejiang</strain>
    </source>
</reference>